<keyword evidence="2" id="KW-1185">Reference proteome</keyword>
<dbReference type="EMBL" id="BAAAKJ010000216">
    <property type="protein sequence ID" value="GAA1399441.1"/>
    <property type="molecule type" value="Genomic_DNA"/>
</dbReference>
<sequence>MRALLEIELDTQTANKAIVDGAVVARFNEIMADLRPEAVYAFPRHGRRCQIVVVDVADEAAVVKICEPFWLEFNAHIDMHICMTPADLQEGLSRLNGPERS</sequence>
<name>A0ABN1Y6U5_9ACTN</name>
<evidence type="ECO:0000313" key="2">
    <source>
        <dbReference type="Proteomes" id="UP001499863"/>
    </source>
</evidence>
<organism evidence="1 2">
    <name type="scientific">Kitasatospora putterlickiae</name>
    <dbReference type="NCBI Taxonomy" id="221725"/>
    <lineage>
        <taxon>Bacteria</taxon>
        <taxon>Bacillati</taxon>
        <taxon>Actinomycetota</taxon>
        <taxon>Actinomycetes</taxon>
        <taxon>Kitasatosporales</taxon>
        <taxon>Streptomycetaceae</taxon>
        <taxon>Kitasatospora</taxon>
    </lineage>
</organism>
<comment type="caution">
    <text evidence="1">The sequence shown here is derived from an EMBL/GenBank/DDBJ whole genome shotgun (WGS) entry which is preliminary data.</text>
</comment>
<protein>
    <submittedName>
        <fullName evidence="1">Uncharacterized protein</fullName>
    </submittedName>
</protein>
<evidence type="ECO:0000313" key="1">
    <source>
        <dbReference type="EMBL" id="GAA1399441.1"/>
    </source>
</evidence>
<accession>A0ABN1Y6U5</accession>
<reference evidence="1 2" key="1">
    <citation type="journal article" date="2019" name="Int. J. Syst. Evol. Microbiol.">
        <title>The Global Catalogue of Microorganisms (GCM) 10K type strain sequencing project: providing services to taxonomists for standard genome sequencing and annotation.</title>
        <authorList>
            <consortium name="The Broad Institute Genomics Platform"/>
            <consortium name="The Broad Institute Genome Sequencing Center for Infectious Disease"/>
            <person name="Wu L."/>
            <person name="Ma J."/>
        </authorList>
    </citation>
    <scope>NUCLEOTIDE SEQUENCE [LARGE SCALE GENOMIC DNA]</scope>
    <source>
        <strain evidence="1 2">JCM 12393</strain>
    </source>
</reference>
<dbReference type="RefSeq" id="WP_344337615.1">
    <property type="nucleotide sequence ID" value="NZ_BAAAKJ010000216.1"/>
</dbReference>
<gene>
    <name evidence="1" type="ORF">GCM10009639_39200</name>
</gene>
<proteinExistence type="predicted"/>
<dbReference type="Proteomes" id="UP001499863">
    <property type="component" value="Unassembled WGS sequence"/>
</dbReference>